<proteinExistence type="predicted"/>
<keyword evidence="6" id="KW-1185">Reference proteome</keyword>
<dbReference type="Proteomes" id="UP000480684">
    <property type="component" value="Unassembled WGS sequence"/>
</dbReference>
<evidence type="ECO:0000256" key="3">
    <source>
        <dbReference type="SAM" id="SignalP"/>
    </source>
</evidence>
<dbReference type="EMBL" id="JAAIYP010000036">
    <property type="protein sequence ID" value="NFV80303.1"/>
    <property type="molecule type" value="Genomic_DNA"/>
</dbReference>
<organism evidence="5 6">
    <name type="scientific">Magnetospirillum aberrantis SpK</name>
    <dbReference type="NCBI Taxonomy" id="908842"/>
    <lineage>
        <taxon>Bacteria</taxon>
        <taxon>Pseudomonadati</taxon>
        <taxon>Pseudomonadota</taxon>
        <taxon>Alphaproteobacteria</taxon>
        <taxon>Rhodospirillales</taxon>
        <taxon>Rhodospirillaceae</taxon>
        <taxon>Magnetospirillum</taxon>
    </lineage>
</organism>
<feature type="chain" id="PRO_5028910089" evidence="3">
    <location>
        <begin position="25"/>
        <end position="368"/>
    </location>
</feature>
<feature type="domain" description="OmpA-like" evidence="4">
    <location>
        <begin position="259"/>
        <end position="368"/>
    </location>
</feature>
<feature type="region of interest" description="Disordered" evidence="2">
    <location>
        <begin position="61"/>
        <end position="156"/>
    </location>
</feature>
<evidence type="ECO:0000313" key="6">
    <source>
        <dbReference type="Proteomes" id="UP000480684"/>
    </source>
</evidence>
<feature type="signal peptide" evidence="3">
    <location>
        <begin position="1"/>
        <end position="24"/>
    </location>
</feature>
<feature type="compositionally biased region" description="Low complexity" evidence="2">
    <location>
        <begin position="91"/>
        <end position="119"/>
    </location>
</feature>
<dbReference type="RefSeq" id="WP_163678317.1">
    <property type="nucleotide sequence ID" value="NZ_JAAIYP010000036.1"/>
</dbReference>
<dbReference type="Pfam" id="PF00691">
    <property type="entry name" value="OmpA"/>
    <property type="match status" value="1"/>
</dbReference>
<evidence type="ECO:0000256" key="2">
    <source>
        <dbReference type="SAM" id="MobiDB-lite"/>
    </source>
</evidence>
<evidence type="ECO:0000259" key="4">
    <source>
        <dbReference type="PROSITE" id="PS51123"/>
    </source>
</evidence>
<gene>
    <name evidence="5" type="ORF">G4223_09285</name>
</gene>
<dbReference type="AlphaFoldDB" id="A0A7C9QTI8"/>
<keyword evidence="1" id="KW-0472">Membrane</keyword>
<dbReference type="InterPro" id="IPR036737">
    <property type="entry name" value="OmpA-like_sf"/>
</dbReference>
<name>A0A7C9QTI8_9PROT</name>
<dbReference type="GO" id="GO:0016020">
    <property type="term" value="C:membrane"/>
    <property type="evidence" value="ECO:0007669"/>
    <property type="project" value="UniProtKB-UniRule"/>
</dbReference>
<dbReference type="SUPFAM" id="SSF103088">
    <property type="entry name" value="OmpA-like"/>
    <property type="match status" value="1"/>
</dbReference>
<feature type="compositionally biased region" description="Polar residues" evidence="2">
    <location>
        <begin position="64"/>
        <end position="78"/>
    </location>
</feature>
<accession>A0A7C9QTI8</accession>
<dbReference type="PROSITE" id="PS51123">
    <property type="entry name" value="OMPA_2"/>
    <property type="match status" value="1"/>
</dbReference>
<evidence type="ECO:0000256" key="1">
    <source>
        <dbReference type="PROSITE-ProRule" id="PRU00473"/>
    </source>
</evidence>
<sequence>MKRSSWRVLAYGAVMTAVALPASAQVVIGGNSRPSVEVNWSVLDSLGHQPTLADMLKADGVAPSQPQVAPRSSASQGVQYRPYKAGAQPYAKTPKTVKSAKAAPKPAKKSSVVPASASADSMADLVQSSQEAKPAAQPPAKPQMSEPAVTGPQVSLPELPKAAPVVEAKAEVPKVEASKVAAPKAEPPKVELAKVEAPKIEIPKVEAPKVELPKAEVAALPPMALTPPPLPAAKTEVVAAVEQKAQEVAALPPAAPVSAPSAFRGDTLTVPFSVESARLSDASRGELDLLAKRMLKDEGLGLQLMAYADGDDASASKARRLSLSRALEVRKYLMDKGLRSTRIEVRALGNKFEGSGSPDRVDAVLVNR</sequence>
<comment type="caution">
    <text evidence="5">The sequence shown here is derived from an EMBL/GenBank/DDBJ whole genome shotgun (WGS) entry which is preliminary data.</text>
</comment>
<dbReference type="InterPro" id="IPR006665">
    <property type="entry name" value="OmpA-like"/>
</dbReference>
<reference evidence="5 6" key="1">
    <citation type="submission" date="2020-02" db="EMBL/GenBank/DDBJ databases">
        <authorList>
            <person name="Dziuba M."/>
            <person name="Kuznetsov B."/>
            <person name="Mardanov A."/>
            <person name="Ravin N."/>
            <person name="Grouzdev D."/>
        </authorList>
    </citation>
    <scope>NUCLEOTIDE SEQUENCE [LARGE SCALE GENOMIC DNA]</scope>
    <source>
        <strain evidence="5 6">SpK</strain>
    </source>
</reference>
<protein>
    <submittedName>
        <fullName evidence="5">OmpA family protein</fullName>
    </submittedName>
</protein>
<dbReference type="Gene3D" id="3.30.1330.60">
    <property type="entry name" value="OmpA-like domain"/>
    <property type="match status" value="1"/>
</dbReference>
<evidence type="ECO:0000313" key="5">
    <source>
        <dbReference type="EMBL" id="NFV80303.1"/>
    </source>
</evidence>
<keyword evidence="3" id="KW-0732">Signal</keyword>